<dbReference type="PROSITE" id="PS50507">
    <property type="entry name" value="RDRP_SSRNA_POS"/>
    <property type="match status" value="1"/>
</dbReference>
<evidence type="ECO:0000256" key="16">
    <source>
        <dbReference type="ARBA" id="ARBA00047984"/>
    </source>
</evidence>
<dbReference type="EMBL" id="DQ399289">
    <property type="protein sequence ID" value="ABD73305.1"/>
    <property type="molecule type" value="Genomic_RNA"/>
</dbReference>
<comment type="subcellular location">
    <subcellularLocation>
        <location evidence="3">Host cell</location>
    </subcellularLocation>
    <subcellularLocation>
        <location evidence="1">Host membrane</location>
        <topology evidence="1">Peripheral membrane protein</topology>
    </subcellularLocation>
    <subcellularLocation>
        <location evidence="2">Virion</location>
    </subcellularLocation>
</comment>
<comment type="catalytic activity">
    <reaction evidence="15">
        <text>a ribonucleoside 5'-triphosphate + H2O = a ribonucleoside 5'-diphosphate + phosphate + H(+)</text>
        <dbReference type="Rhea" id="RHEA:23680"/>
        <dbReference type="ChEBI" id="CHEBI:15377"/>
        <dbReference type="ChEBI" id="CHEBI:15378"/>
        <dbReference type="ChEBI" id="CHEBI:43474"/>
        <dbReference type="ChEBI" id="CHEBI:57930"/>
        <dbReference type="ChEBI" id="CHEBI:61557"/>
        <dbReference type="EC" id="3.6.1.15"/>
    </reaction>
</comment>
<evidence type="ECO:0000256" key="4">
    <source>
        <dbReference type="ARBA" id="ARBA00020107"/>
    </source>
</evidence>
<dbReference type="SUPFAM" id="SSF56672">
    <property type="entry name" value="DNA/RNA polymerases"/>
    <property type="match status" value="1"/>
</dbReference>
<reference evidence="20 21" key="1">
    <citation type="journal article" date="2009" name="J. Gen. Virol.">
        <title>A novel putative virus of Gremmeniella abietina type B (Ascomycota: Helotiaceae) has a composite genome with endornavirus affinities.</title>
        <authorList>
            <person name="Tuomivirta T.T."/>
            <person name="Kaitera J."/>
            <person name="Hantula J."/>
        </authorList>
    </citation>
    <scope>NUCLEOTIDE SEQUENCE [LARGE SCALE GENOMIC DNA]</scope>
    <source>
        <strain evidence="20">AU58</strain>
    </source>
</reference>
<keyword evidence="8" id="KW-0548">Nucleotidyltransferase</keyword>
<sequence length="3429" mass="383343">MHTNTYNTTNPINSPNAAMNNINKRKAGLYKSTANKNHSRNNECTEPKGIRPSFKDWGSIKKVSRTKIVKGTSDSKVEIKNKVMATNSCWNSIFGYDLGVDAMIDIDMIKMSLIGQEEDAEHIRLHVTMRKGILHFENPIGLPTGDPSPELFAKQREFVKTYKGETVGLLDILNKHDGNTLVGLSEEPLLDRIAKDAGISIPQITTSQFKTEMDKLVNTRLQHAATNHATKVILLPTSTPVDIVEDLNNLHGSGSFVRGNMAAHSHIYHHANRLMLTEMLASRHPRNALLYDIGGNINRHLDHGRLNVHCVYTTSTPADLSRHTLWVKKATQWAHANLKNKSVHGATYSSIAASMIKEDNSMWCTNGIANCSHAPISVGFAMSIDTLVHLDPSDLIKFYIDNNVAHASHAMTIPDNYAYATKGVLRHNEGHWYRTNNGTWVIEFVGESLSYEQKVSYTDAYLQTLIFTAGEMAVYNKVVGRKGPHMLFEHFLITRAKLESECIKHVTWFNMNMDEIFVMIPEIDFDSAVTLMKREPFTMKTVSINLRFYERLLNRLLQEYSWEATMAYASSMIGKVYATSSGLHLKWNMTNAEVRDHCLVAYWSTNRVNESMRPLIQQAERNNRDPDFLTGLWTAVKNWGRDFGSHFDPSGSELIQTFIKNNKGNVLHITRLFGATSKSIDSLNVAAQMVKSRNVLEWIGSSTGVVATTRNDLIDDWRLATPSKNEIPTVYDLAYERSAPKSKRQVCNASEICPHDHSTYHQHLIPGTTDIEGNCSCCNVYSNLAPNGACRVCSPRPLVRGKQLRCTHKHIYVNDSCCGQAICKCKHSHTCSCCGLPSNAQLCKVCNFTPIQDIIGDKYGHLSKNDASLNDVVHTSDKLTKILKLRDNNQNPDVDNENDSDLGSFDTPIKAPKLAKEFEVKSRPLSVESANFADVIAELKTHKGLKPVKETDKKVIENLIVTAKQSDNEVLDWADIVNEEANKEAEETTQVEPVVLNLISEEQAKPNSNTEFWAERPNILNKKPVTSVNLVKIDGIPFVPISIVGCNVHGFIDVPGDGRCGSHALKHWLKCDIAEIDRWAETAFGRNDWLEGEEIAAIGNAYGRNVLIVTESISTLYQVDSERLAIAIVHGNCIGKSMHWVVGDVSVSTVSSTLNNRLYENYLHLIKSAANTMKDRHDTAYGYTHAELDIEFICSLGGTVTLTPSSVNVNFTGMNSEPIIQTLNNGMRLLSGPTGSGKTTRAFEILQEKLLIITPSRSTVIGSSKLTKTKNCGRASSRWWPKEHMTVNEINACDVVYVTVDAMHAALSNNEHSMYHDLIKSRLVICDEIHEITPNYMEVVTHLNISRTILATATMPGVATRHNLKYNNTVEFVSNGLIEAIVDEKTSNGLSDGQTVIVATKKNTYVNQDITAINSDTLNTIDLSKCTKAFATNCVTTGVTMPLLTELIDSGKRCTVNINYSPTFDGKLDLFRSHIRQTSIVEFNQSKGRVSRTHPGRYVTPIPTQKTEMSIDDLLASSALTGCPCPDKFAQYWSNLNQSILSKAQDKLGKIPVKTGSLKDHEDRVNLSTWISRYGRLLELKNRKLKPTFVSSNIYREDLVNFIPSCIGTKNNMKTKHVGYFKARINIDKQAIIPKAIFGNTKGLDYDTLTVAVESGGDFIDIENDDMENIIPKVKLILVAQITKAIKTINNSMLAILNSRSLNAAPSDCPGYRGHKSMLKATGRVPKLNDMVGVVDINTGIGAIQLYKDAPKQDENATWVLPTYRTAQLQDDMRLLNSANSNIKIVDYLHNCTLYAGPPGSGKTHSMLNTYGNIPIVTTSETQLKLHNDWTTPSGVVNYVPIIGVDEAGLITLSTLLTLIAKADKLIFTCDVGQIINKQEQNIQELTGIDSVAHLLMKFCNVITFNESYRLGKNICQVVSKLGTKLSSKREQDDEIVGISCVIGNNPEFSNAIINSNPDLIICATNNLARQLRSFIDINITTITRCQGADVKRVLLVISGIDYRNIGNETLYVALTRHSQHITIVVDRPNINLLGSLEIATNDFVNYSRAVGGSSNITSRMYDSIVKKSSSLPMPDAQLEDILKQALYISNNFAHNPVVPSCIISKVGKNGLLQGNLSVMGLDGAVHNKFITLTVFGLKYSRPVVLFYGMKIEELRYKLLSDMPVRRFMCLLVRQVTSRFYAYGRDFVVLLKSWLTLALEKTSEWAATSHVMPSINEVVSSSGNMLMKILTIFMTPVTSLISILPTLKQTLKKLFNTSGDSLGSDAARLLHDWMFNPSSSKTKSGGKVDILSSLYDIIIMSTKTAISGVKEFIVWVIESMKLGFTYVKNKLQPNTLDDSDVLFDYDVDQNKDLYTDEEKQLFEHGNAVNVNNTNNEPPVVPSINVEEYDIIDDTDSKPSIPQEKVVEPLPDYSGESWGNSSIDPVNLLKPTDIPLPTCHAKTLIKVDKIKTKLDIETFKPNFMGRFLIKRDDIGLSGNIPLPGMKVKFSIHKTCEHYYTVNIIRDTEIIEVYLKKRSTGYELFANQDTAADIDPQHIRTALVALNKLGGGESAFITLLKSIMQATSDFVEKLTHIIKWNTRRLLGQCQHKSFQTDLNVIDTYRAFSTALNRSFYGRTHKGKFLSGTIITTCYVKPEVEDKMQESFILINGIGFDTRVTIYSFEQIDESLLQIMANSLGARAADHIGGKSKSFDSLLRLGVDLKALNTAITPQDVKYIKRHIEKNPLVATFDYGPEQTHMDMKALGKLMSELSVNAHVDLKNKVMQKTAFIIPSGHGKSTTVRRLRQQKPHLRVLDADEVQEQATILLLPLADKFKSYKYKIQEHVNSTPTDAVFVHAIDCVPSGYKPIFIMNTKAEVPLDRVWSRENVEYNERTLANLTLIKADGYDELYKVISRILDGGVRDFMTFTDYGMLIDNIDDIDGYNFFANEPYTDDVIRLPAGKHDKLTYSEVRHGPGQQRLFVSGTHVGLARPTIQSVASSLPNAISTRLMGRESLRTEATTIGQYHTLMQRLWHPKAEELFKIFGADQISLSTNMLIEWLVNKGNKMQLFDDMLRDVQAREYATDPKDVTVHYKVENLLKEQVNDVLDQVGRVIVWNNQNINMFACPIINEAKARLKLLLKPNVVYTDGMSTPALNAKLGEYKAKYILEMDLSKQDRQTDRPILEYEWWLVKNLGVSEKVIDFLSSPIPTFNIHGSNGETARLPAIHFSGGAMTSLGNEIRNLVLVSDCVQKYVAIFTLGDDSLVLMNQPPQLDLYNRICRSRHNVTNTADWSTSHGTFLQLIVTRDDDGFFYASHNFSRLREKLAYSAYPNDSLEWKMKFASYLMMIGYCPATRNAMQYSGFVVFPDLGTTLSQRLEANAIANKCTVEAVLAVIQDMMHIRLEKSTPLIVNTTTILKPNKLKSGYKRIGDYQEDITFNKQLAALLSSL</sequence>
<protein>
    <recommendedName>
        <fullName evidence="4">Genome polyprotein</fullName>
    </recommendedName>
</protein>
<evidence type="ECO:0000259" key="18">
    <source>
        <dbReference type="PROSITE" id="PS51192"/>
    </source>
</evidence>
<dbReference type="GO" id="GO:0003724">
    <property type="term" value="F:RNA helicase activity"/>
    <property type="evidence" value="ECO:0007669"/>
    <property type="project" value="UniProtKB-EC"/>
</dbReference>
<evidence type="ECO:0000259" key="17">
    <source>
        <dbReference type="PROSITE" id="PS50507"/>
    </source>
</evidence>
<dbReference type="GO" id="GO:0017111">
    <property type="term" value="F:ribonucleoside triphosphate phosphatase activity"/>
    <property type="evidence" value="ECO:0007669"/>
    <property type="project" value="UniProtKB-EC"/>
</dbReference>
<dbReference type="KEGG" id="vg:5076810"/>
<comment type="catalytic activity">
    <reaction evidence="16">
        <text>ATP + H2O = ADP + phosphate + H(+)</text>
        <dbReference type="Rhea" id="RHEA:13065"/>
        <dbReference type="ChEBI" id="CHEBI:15377"/>
        <dbReference type="ChEBI" id="CHEBI:15378"/>
        <dbReference type="ChEBI" id="CHEBI:30616"/>
        <dbReference type="ChEBI" id="CHEBI:43474"/>
        <dbReference type="ChEBI" id="CHEBI:456216"/>
        <dbReference type="EC" id="3.6.4.13"/>
    </reaction>
</comment>
<keyword evidence="10" id="KW-0378">Hydrolase</keyword>
<dbReference type="GO" id="GO:0003723">
    <property type="term" value="F:RNA binding"/>
    <property type="evidence" value="ECO:0007669"/>
    <property type="project" value="InterPro"/>
</dbReference>
<keyword evidence="14" id="KW-0899">Viral immunoevasion</keyword>
<dbReference type="GO" id="GO:0006351">
    <property type="term" value="P:DNA-templated transcription"/>
    <property type="evidence" value="ECO:0007669"/>
    <property type="project" value="InterPro"/>
</dbReference>
<dbReference type="InterPro" id="IPR007094">
    <property type="entry name" value="RNA-dir_pol_PSvirus"/>
</dbReference>
<evidence type="ECO:0000256" key="3">
    <source>
        <dbReference type="ARBA" id="ARBA00004340"/>
    </source>
</evidence>
<keyword evidence="6" id="KW-0945">Host-virus interaction</keyword>
<dbReference type="GO" id="GO:0006396">
    <property type="term" value="P:RNA processing"/>
    <property type="evidence" value="ECO:0007669"/>
    <property type="project" value="InterPro"/>
</dbReference>
<dbReference type="InterPro" id="IPR002588">
    <property type="entry name" value="Alphavirus-like_MT_dom"/>
</dbReference>
<dbReference type="Pfam" id="PF01660">
    <property type="entry name" value="Vmethyltransf"/>
    <property type="match status" value="1"/>
</dbReference>
<accession>Q20A42</accession>
<name>Q20A42_9VIRU</name>
<dbReference type="InterPro" id="IPR043502">
    <property type="entry name" value="DNA/RNA_pol_sf"/>
</dbReference>
<dbReference type="GO" id="GO:0044423">
    <property type="term" value="C:virion component"/>
    <property type="evidence" value="ECO:0007669"/>
    <property type="project" value="UniProtKB-KW"/>
</dbReference>
<evidence type="ECO:0000256" key="5">
    <source>
        <dbReference type="ARBA" id="ARBA00022484"/>
    </source>
</evidence>
<evidence type="ECO:0000256" key="12">
    <source>
        <dbReference type="ARBA" id="ARBA00022844"/>
    </source>
</evidence>
<evidence type="ECO:0000256" key="9">
    <source>
        <dbReference type="ARBA" id="ARBA00022741"/>
    </source>
</evidence>
<dbReference type="GO" id="GO:0016556">
    <property type="term" value="P:mRNA modification"/>
    <property type="evidence" value="ECO:0007669"/>
    <property type="project" value="InterPro"/>
</dbReference>
<evidence type="ECO:0000313" key="21">
    <source>
        <dbReference type="Proteomes" id="UP000243339"/>
    </source>
</evidence>
<dbReference type="InterPro" id="IPR001788">
    <property type="entry name" value="RNA-dep_RNA_pol_alsuvir"/>
</dbReference>
<dbReference type="GO" id="GO:0003968">
    <property type="term" value="F:RNA-directed RNA polymerase activity"/>
    <property type="evidence" value="ECO:0007669"/>
    <property type="project" value="UniProtKB-KW"/>
</dbReference>
<evidence type="ECO:0000256" key="6">
    <source>
        <dbReference type="ARBA" id="ARBA00022632"/>
    </source>
</evidence>
<dbReference type="Pfam" id="PF00270">
    <property type="entry name" value="DEAD"/>
    <property type="match status" value="1"/>
</dbReference>
<keyword evidence="11" id="KW-0067">ATP-binding</keyword>
<organism evidence="20 21">
    <name type="scientific">Gremmeniella abietina endornavirus 1</name>
    <dbReference type="NCBI Taxonomy" id="2847098"/>
    <lineage>
        <taxon>Viruses</taxon>
        <taxon>Riboviria</taxon>
        <taxon>Orthornavirae</taxon>
        <taxon>Kitrinoviricota</taxon>
        <taxon>Alsuviricetes</taxon>
        <taxon>Martellivirales</taxon>
        <taxon>Endornaviridae</taxon>
        <taxon>Betaendornavirus</taxon>
        <taxon>Betaendornavirus gremmeniellae</taxon>
        <taxon>Gremmeniella abietina betaendornavirus 1</taxon>
    </lineage>
</organism>
<dbReference type="InterPro" id="IPR027351">
    <property type="entry name" value="(+)RNA_virus_helicase_core_dom"/>
</dbReference>
<dbReference type="GO" id="GO:0008174">
    <property type="term" value="F:mRNA methyltransferase activity"/>
    <property type="evidence" value="ECO:0007669"/>
    <property type="project" value="UniProtKB-UniRule"/>
</dbReference>
<dbReference type="PROSITE" id="PS51743">
    <property type="entry name" value="ALPHAVIRUS_MT"/>
    <property type="match status" value="1"/>
</dbReference>
<keyword evidence="6" id="KW-1090">Inhibition of host innate immune response by virus</keyword>
<evidence type="ECO:0000256" key="7">
    <source>
        <dbReference type="ARBA" id="ARBA00022679"/>
    </source>
</evidence>
<dbReference type="GO" id="GO:0043657">
    <property type="term" value="C:host cell"/>
    <property type="evidence" value="ECO:0007669"/>
    <property type="project" value="UniProtKB-SubCell"/>
</dbReference>
<dbReference type="GO" id="GO:0039694">
    <property type="term" value="P:viral RNA genome replication"/>
    <property type="evidence" value="ECO:0007669"/>
    <property type="project" value="InterPro"/>
</dbReference>
<proteinExistence type="predicted"/>
<dbReference type="RefSeq" id="YP_529670.1">
    <property type="nucleotide sequence ID" value="NC_007920.1"/>
</dbReference>
<evidence type="ECO:0000256" key="14">
    <source>
        <dbReference type="ARBA" id="ARBA00023280"/>
    </source>
</evidence>
<keyword evidence="13" id="KW-0693">Viral RNA replication</keyword>
<keyword evidence="12" id="KW-0946">Virion</keyword>
<dbReference type="SMART" id="SM00487">
    <property type="entry name" value="DEXDc"/>
    <property type="match status" value="1"/>
</dbReference>
<dbReference type="PROSITE" id="PS51192">
    <property type="entry name" value="HELICASE_ATP_BIND_1"/>
    <property type="match status" value="1"/>
</dbReference>
<evidence type="ECO:0000256" key="10">
    <source>
        <dbReference type="ARBA" id="ARBA00022801"/>
    </source>
</evidence>
<evidence type="ECO:0000256" key="11">
    <source>
        <dbReference type="ARBA" id="ARBA00022840"/>
    </source>
</evidence>
<dbReference type="GeneID" id="5076810"/>
<keyword evidence="5" id="KW-0696">RNA-directed RNA polymerase</keyword>
<evidence type="ECO:0000313" key="20">
    <source>
        <dbReference type="EMBL" id="ABD73305.1"/>
    </source>
</evidence>
<feature type="domain" description="Helicase ATP-binding" evidence="18">
    <location>
        <begin position="1219"/>
        <end position="1373"/>
    </location>
</feature>
<dbReference type="Proteomes" id="UP000243339">
    <property type="component" value="Segment"/>
</dbReference>
<evidence type="ECO:0000256" key="2">
    <source>
        <dbReference type="ARBA" id="ARBA00004328"/>
    </source>
</evidence>
<keyword evidence="21" id="KW-1185">Reference proteome</keyword>
<dbReference type="InterPro" id="IPR014001">
    <property type="entry name" value="Helicase_ATP-bd"/>
</dbReference>
<dbReference type="InterPro" id="IPR011545">
    <property type="entry name" value="DEAD/DEAH_box_helicase_dom"/>
</dbReference>
<dbReference type="GO" id="GO:0052170">
    <property type="term" value="P:symbiont-mediated suppression of host innate immune response"/>
    <property type="evidence" value="ECO:0007669"/>
    <property type="project" value="UniProtKB-KW"/>
</dbReference>
<evidence type="ECO:0000259" key="19">
    <source>
        <dbReference type="PROSITE" id="PS51743"/>
    </source>
</evidence>
<evidence type="ECO:0000256" key="13">
    <source>
        <dbReference type="ARBA" id="ARBA00022953"/>
    </source>
</evidence>
<dbReference type="SUPFAM" id="SSF52540">
    <property type="entry name" value="P-loop containing nucleoside triphosphate hydrolases"/>
    <property type="match status" value="2"/>
</dbReference>
<dbReference type="Pfam" id="PF01443">
    <property type="entry name" value="Viral_helicase1"/>
    <property type="match status" value="1"/>
</dbReference>
<dbReference type="CDD" id="cd23255">
    <property type="entry name" value="Endornaviridae_RdRp"/>
    <property type="match status" value="1"/>
</dbReference>
<feature type="domain" description="Alphavirus-like MT" evidence="19">
    <location>
        <begin position="257"/>
        <end position="462"/>
    </location>
</feature>
<dbReference type="GO" id="GO:0033644">
    <property type="term" value="C:host cell membrane"/>
    <property type="evidence" value="ECO:0007669"/>
    <property type="project" value="UniProtKB-SubCell"/>
</dbReference>
<evidence type="ECO:0000256" key="1">
    <source>
        <dbReference type="ARBA" id="ARBA00004242"/>
    </source>
</evidence>
<dbReference type="Pfam" id="PF00978">
    <property type="entry name" value="RdRP_2"/>
    <property type="match status" value="1"/>
</dbReference>
<dbReference type="InterPro" id="IPR027417">
    <property type="entry name" value="P-loop_NTPase"/>
</dbReference>
<dbReference type="Gene3D" id="3.40.50.300">
    <property type="entry name" value="P-loop containing nucleotide triphosphate hydrolases"/>
    <property type="match status" value="3"/>
</dbReference>
<keyword evidence="9" id="KW-0547">Nucleotide-binding</keyword>
<keyword evidence="7" id="KW-0808">Transferase</keyword>
<dbReference type="GO" id="GO:0005524">
    <property type="term" value="F:ATP binding"/>
    <property type="evidence" value="ECO:0007669"/>
    <property type="project" value="UniProtKB-KW"/>
</dbReference>
<feature type="domain" description="RdRp catalytic" evidence="17">
    <location>
        <begin position="3145"/>
        <end position="3255"/>
    </location>
</feature>
<evidence type="ECO:0000256" key="15">
    <source>
        <dbReference type="ARBA" id="ARBA00047631"/>
    </source>
</evidence>
<evidence type="ECO:0000256" key="8">
    <source>
        <dbReference type="ARBA" id="ARBA00022695"/>
    </source>
</evidence>